<sequence>MCFKTNILVAIVLIIGLNAEEGNASIERHLEDGRSSNPKDRNTRRILKQINMERFRDQYRQRDENSLDEELEWLETSELYNGGRIAMALRGRNIFDEALIPIPSKKASTSRLCGTKLVEAIIKLCNGCVKPVGGKAVSTKRCKLDFIYHSCYMVCKMTDLILLAYQLISDLLLKV</sequence>
<dbReference type="Proteomes" id="UP000887581">
    <property type="component" value="Unplaced"/>
</dbReference>
<keyword evidence="1 2" id="KW-0732">Signal</keyword>
<evidence type="ECO:0000256" key="2">
    <source>
        <dbReference type="SAM" id="SignalP"/>
    </source>
</evidence>
<organism evidence="3 4">
    <name type="scientific">Setaria digitata</name>
    <dbReference type="NCBI Taxonomy" id="48799"/>
    <lineage>
        <taxon>Eukaryota</taxon>
        <taxon>Metazoa</taxon>
        <taxon>Ecdysozoa</taxon>
        <taxon>Nematoda</taxon>
        <taxon>Chromadorea</taxon>
        <taxon>Rhabditida</taxon>
        <taxon>Spirurina</taxon>
        <taxon>Spiruromorpha</taxon>
        <taxon>Filarioidea</taxon>
        <taxon>Setariidae</taxon>
        <taxon>Setaria</taxon>
    </lineage>
</organism>
<dbReference type="AlphaFoldDB" id="A0A915PX30"/>
<accession>A0A915PX30</accession>
<dbReference type="SUPFAM" id="SSF56994">
    <property type="entry name" value="Insulin-like"/>
    <property type="match status" value="1"/>
</dbReference>
<dbReference type="WBParaSite" id="sdigi.contig54.g3086.t1">
    <property type="protein sequence ID" value="sdigi.contig54.g3086.t1"/>
    <property type="gene ID" value="sdigi.contig54.g3086"/>
</dbReference>
<evidence type="ECO:0000256" key="1">
    <source>
        <dbReference type="ARBA" id="ARBA00022729"/>
    </source>
</evidence>
<dbReference type="InterPro" id="IPR036438">
    <property type="entry name" value="Insulin-like_sf"/>
</dbReference>
<keyword evidence="3" id="KW-1185">Reference proteome</keyword>
<feature type="chain" id="PRO_5037206647" evidence="2">
    <location>
        <begin position="25"/>
        <end position="175"/>
    </location>
</feature>
<feature type="signal peptide" evidence="2">
    <location>
        <begin position="1"/>
        <end position="24"/>
    </location>
</feature>
<reference evidence="4" key="1">
    <citation type="submission" date="2022-11" db="UniProtKB">
        <authorList>
            <consortium name="WormBaseParasite"/>
        </authorList>
    </citation>
    <scope>IDENTIFICATION</scope>
</reference>
<protein>
    <submittedName>
        <fullName evidence="4">Gnk2-homologous domain-containing protein</fullName>
    </submittedName>
</protein>
<evidence type="ECO:0000313" key="3">
    <source>
        <dbReference type="Proteomes" id="UP000887581"/>
    </source>
</evidence>
<evidence type="ECO:0000313" key="4">
    <source>
        <dbReference type="WBParaSite" id="sdigi.contig54.g3086.t1"/>
    </source>
</evidence>
<name>A0A915PX30_9BILA</name>
<proteinExistence type="predicted"/>